<gene>
    <name evidence="4" type="ORF">CDO81_21690</name>
</gene>
<protein>
    <submittedName>
        <fullName evidence="4">GNAT family N-acetyltransferase</fullName>
    </submittedName>
</protein>
<dbReference type="OrthoDB" id="5292888at2"/>
<dbReference type="AlphaFoldDB" id="A0A254N0Z6"/>
<evidence type="ECO:0000259" key="3">
    <source>
        <dbReference type="PROSITE" id="PS51186"/>
    </source>
</evidence>
<sequence length="171" mass="19021">MNPADADAVAALHVASWRGAYRGVFTDDYLDHQAEAERREAWHARLNAATGADWGVVAQDDTGRVLGFAWVMPDHDPTWGDYIDNLHVAPDLKGGGIGRRLMQAVAQRLLSSGSQRPLYLWVLDVNTAALGFYERLGAEVRDLQLSDPLAGQQHPVWRCVWRDPQRLAAHD</sequence>
<keyword evidence="2" id="KW-0012">Acyltransferase</keyword>
<comment type="caution">
    <text evidence="4">The sequence shown here is derived from an EMBL/GenBank/DDBJ whole genome shotgun (WGS) entry which is preliminary data.</text>
</comment>
<keyword evidence="1 4" id="KW-0808">Transferase</keyword>
<dbReference type="InterPro" id="IPR000182">
    <property type="entry name" value="GNAT_dom"/>
</dbReference>
<name>A0A254N0Z6_9BURK</name>
<keyword evidence="5" id="KW-1185">Reference proteome</keyword>
<dbReference type="RefSeq" id="WP_088485334.1">
    <property type="nucleotide sequence ID" value="NZ_NISI01000011.1"/>
</dbReference>
<accession>A0A254N0Z6</accession>
<evidence type="ECO:0000313" key="4">
    <source>
        <dbReference type="EMBL" id="OWR01946.1"/>
    </source>
</evidence>
<dbReference type="Pfam" id="PF00583">
    <property type="entry name" value="Acetyltransf_1"/>
    <property type="match status" value="1"/>
</dbReference>
<feature type="domain" description="N-acetyltransferase" evidence="3">
    <location>
        <begin position="1"/>
        <end position="162"/>
    </location>
</feature>
<dbReference type="PANTHER" id="PTHR43877">
    <property type="entry name" value="AMINOALKYLPHOSPHONATE N-ACETYLTRANSFERASE-RELATED-RELATED"/>
    <property type="match status" value="1"/>
</dbReference>
<dbReference type="PROSITE" id="PS51186">
    <property type="entry name" value="GNAT"/>
    <property type="match status" value="1"/>
</dbReference>
<dbReference type="Gene3D" id="3.40.630.30">
    <property type="match status" value="1"/>
</dbReference>
<dbReference type="SUPFAM" id="SSF55729">
    <property type="entry name" value="Acyl-CoA N-acyltransferases (Nat)"/>
    <property type="match status" value="1"/>
</dbReference>
<dbReference type="InterPro" id="IPR050832">
    <property type="entry name" value="Bact_Acetyltransf"/>
</dbReference>
<evidence type="ECO:0000256" key="1">
    <source>
        <dbReference type="ARBA" id="ARBA00022679"/>
    </source>
</evidence>
<dbReference type="GO" id="GO:0016747">
    <property type="term" value="F:acyltransferase activity, transferring groups other than amino-acyl groups"/>
    <property type="evidence" value="ECO:0007669"/>
    <property type="project" value="InterPro"/>
</dbReference>
<dbReference type="CDD" id="cd04301">
    <property type="entry name" value="NAT_SF"/>
    <property type="match status" value="1"/>
</dbReference>
<dbReference type="Proteomes" id="UP000197446">
    <property type="component" value="Unassembled WGS sequence"/>
</dbReference>
<dbReference type="EMBL" id="NISI01000011">
    <property type="protein sequence ID" value="OWR01946.1"/>
    <property type="molecule type" value="Genomic_DNA"/>
</dbReference>
<reference evidence="4 5" key="1">
    <citation type="journal article" date="2007" name="Int. J. Syst. Evol. Microbiol.">
        <title>Description of Pelomonas aquatica sp. nov. and Pelomonas puraquae sp. nov., isolated from industrial and haemodialysis water.</title>
        <authorList>
            <person name="Gomila M."/>
            <person name="Bowien B."/>
            <person name="Falsen E."/>
            <person name="Moore E.R."/>
            <person name="Lalucat J."/>
        </authorList>
    </citation>
    <scope>NUCLEOTIDE SEQUENCE [LARGE SCALE GENOMIC DNA]</scope>
    <source>
        <strain evidence="4 5">CCUG 52769</strain>
    </source>
</reference>
<evidence type="ECO:0000313" key="5">
    <source>
        <dbReference type="Proteomes" id="UP000197446"/>
    </source>
</evidence>
<dbReference type="PANTHER" id="PTHR43877:SF1">
    <property type="entry name" value="ACETYLTRANSFERASE"/>
    <property type="match status" value="1"/>
</dbReference>
<proteinExistence type="predicted"/>
<evidence type="ECO:0000256" key="2">
    <source>
        <dbReference type="ARBA" id="ARBA00023315"/>
    </source>
</evidence>
<organism evidence="4 5">
    <name type="scientific">Roseateles puraquae</name>
    <dbReference type="NCBI Taxonomy" id="431059"/>
    <lineage>
        <taxon>Bacteria</taxon>
        <taxon>Pseudomonadati</taxon>
        <taxon>Pseudomonadota</taxon>
        <taxon>Betaproteobacteria</taxon>
        <taxon>Burkholderiales</taxon>
        <taxon>Sphaerotilaceae</taxon>
        <taxon>Roseateles</taxon>
    </lineage>
</organism>
<dbReference type="InterPro" id="IPR016181">
    <property type="entry name" value="Acyl_CoA_acyltransferase"/>
</dbReference>